<evidence type="ECO:0000313" key="3">
    <source>
        <dbReference type="EMBL" id="KWA54093.1"/>
    </source>
</evidence>
<comment type="caution">
    <text evidence="3">The sequence shown here is derived from an EMBL/GenBank/DDBJ whole genome shotgun (WGS) entry which is preliminary data.</text>
</comment>
<sequence length="66" mass="7769">MHHFSALKLLVMLVIIAICIYPYVRIVRRTGHSGWWVLTMAVPILNFIMLWVFAFVRWPAVDDQRG</sequence>
<dbReference type="EMBL" id="QTPM01000061">
    <property type="protein sequence ID" value="RQY82834.1"/>
    <property type="molecule type" value="Genomic_DNA"/>
</dbReference>
<dbReference type="Proteomes" id="UP000068603">
    <property type="component" value="Unassembled WGS sequence"/>
</dbReference>
<dbReference type="KEGG" id="bstg:WT74_29830"/>
<reference evidence="2 7" key="3">
    <citation type="submission" date="2019-09" db="EMBL/GenBank/DDBJ databases">
        <title>Draft genome sequences of 48 bacterial type strains from the CCUG.</title>
        <authorList>
            <person name="Tunovic T."/>
            <person name="Pineiro-Iglesias B."/>
            <person name="Unosson C."/>
            <person name="Inganas E."/>
            <person name="Ohlen M."/>
            <person name="Cardew S."/>
            <person name="Jensie-Markopoulos S."/>
            <person name="Salva-Serra F."/>
            <person name="Jaen-Luchoro D."/>
            <person name="Karlsson R."/>
            <person name="Svensson-Stadler L."/>
            <person name="Chun J."/>
            <person name="Moore E."/>
        </authorList>
    </citation>
    <scope>NUCLEOTIDE SEQUENCE [LARGE SCALE GENOMIC DNA]</scope>
    <source>
        <strain evidence="2 7">CCUG 65686</strain>
    </source>
</reference>
<evidence type="ECO:0000313" key="4">
    <source>
        <dbReference type="EMBL" id="RQY82834.1"/>
    </source>
</evidence>
<proteinExistence type="predicted"/>
<dbReference type="RefSeq" id="WP_059801617.1">
    <property type="nucleotide sequence ID" value="NZ_CABVPM010000047.1"/>
</dbReference>
<keyword evidence="6" id="KW-1185">Reference proteome</keyword>
<evidence type="ECO:0000313" key="2">
    <source>
        <dbReference type="EMBL" id="KAB0634902.1"/>
    </source>
</evidence>
<evidence type="ECO:0000313" key="7">
    <source>
        <dbReference type="Proteomes" id="UP000473470"/>
    </source>
</evidence>
<dbReference type="Proteomes" id="UP000281098">
    <property type="component" value="Unassembled WGS sequence"/>
</dbReference>
<keyword evidence="1" id="KW-0472">Membrane</keyword>
<keyword evidence="1" id="KW-0812">Transmembrane</keyword>
<evidence type="ECO:0000256" key="1">
    <source>
        <dbReference type="SAM" id="Phobius"/>
    </source>
</evidence>
<evidence type="ECO:0000313" key="6">
    <source>
        <dbReference type="Proteomes" id="UP000281098"/>
    </source>
</evidence>
<feature type="transmembrane region" description="Helical" evidence="1">
    <location>
        <begin position="36"/>
        <end position="56"/>
    </location>
</feature>
<name>A0A106NUZ9_9BURK</name>
<dbReference type="AlphaFoldDB" id="A0A106NUZ9"/>
<dbReference type="STRING" id="1503054.WT74_29830"/>
<reference evidence="3 5" key="1">
    <citation type="submission" date="2015-11" db="EMBL/GenBank/DDBJ databases">
        <title>Expanding the genomic diversity of Burkholderia species for the development of highly accurate diagnostics.</title>
        <authorList>
            <person name="Sahl J."/>
            <person name="Keim P."/>
            <person name="Wagner D."/>
        </authorList>
    </citation>
    <scope>NUCLEOTIDE SEQUENCE [LARGE SCALE GENOMIC DNA]</scope>
    <source>
        <strain evidence="3 5">MSMB1960WGS</strain>
    </source>
</reference>
<dbReference type="EMBL" id="LPHB01000079">
    <property type="protein sequence ID" value="KWA54093.1"/>
    <property type="molecule type" value="Genomic_DNA"/>
</dbReference>
<organism evidence="3">
    <name type="scientific">Burkholderia stagnalis</name>
    <dbReference type="NCBI Taxonomy" id="1503054"/>
    <lineage>
        <taxon>Bacteria</taxon>
        <taxon>Pseudomonadati</taxon>
        <taxon>Pseudomonadota</taxon>
        <taxon>Betaproteobacteria</taxon>
        <taxon>Burkholderiales</taxon>
        <taxon>Burkholderiaceae</taxon>
        <taxon>Burkholderia</taxon>
        <taxon>Burkholderia cepacia complex</taxon>
    </lineage>
</organism>
<keyword evidence="1" id="KW-1133">Transmembrane helix</keyword>
<dbReference type="Proteomes" id="UP000473470">
    <property type="component" value="Unassembled WGS sequence"/>
</dbReference>
<accession>A0A106NUZ9</accession>
<feature type="transmembrane region" description="Helical" evidence="1">
    <location>
        <begin position="6"/>
        <end position="24"/>
    </location>
</feature>
<dbReference type="GeneID" id="93055270"/>
<protein>
    <submittedName>
        <fullName evidence="2">DUF805 domain-containing protein</fullName>
    </submittedName>
</protein>
<evidence type="ECO:0000313" key="5">
    <source>
        <dbReference type="Proteomes" id="UP000068603"/>
    </source>
</evidence>
<reference evidence="4 6" key="2">
    <citation type="submission" date="2018-08" db="EMBL/GenBank/DDBJ databases">
        <title>Comparative analysis of Burkholderia isolates from Puerto Rico.</title>
        <authorList>
            <person name="Hall C."/>
            <person name="Sahl J."/>
            <person name="Wagner D."/>
        </authorList>
    </citation>
    <scope>NUCLEOTIDE SEQUENCE [LARGE SCALE GENOMIC DNA]</scope>
    <source>
        <strain evidence="4 6">Bp8966</strain>
    </source>
</reference>
<dbReference type="EMBL" id="VZOK01000045">
    <property type="protein sequence ID" value="KAB0634902.1"/>
    <property type="molecule type" value="Genomic_DNA"/>
</dbReference>
<gene>
    <name evidence="4" type="ORF">DF017_31390</name>
    <name evidence="2" type="ORF">F7R25_24965</name>
    <name evidence="3" type="ORF">WT44_28995</name>
</gene>